<sequence>MDLETLRGVSELSDPIERARVLSRLIAEEQGLVAEAAKMRRQAIAEARDSGMSLEDVGTRLGVSPGRISQMRKGPSARAPEEPTVHAHGEPSARVPEEPMALAPGEPTARATGGSSAHAPGGSALRASGGSAVRAPKVLVRRALPTDPAVRASASLFLAEAERQGVTPGRRMLYVGPEPAGDQVAACLRVEPGAEVIARRKMMTADGVPVRVATSYFRADLFAGTRLAEPGFVKPSLQSALVALGHTFGRAEENLTARPPTPFEYETLELEPGEWVVQVLRAGYSDEDVPVHVLETICAANRHVFPIGQVSGHDEF</sequence>
<name>A0ABV5TQN2_9ACTN</name>
<gene>
    <name evidence="3" type="ORF">ACFFRH_34330</name>
</gene>
<dbReference type="Pfam" id="PF07702">
    <property type="entry name" value="UTRA"/>
    <property type="match status" value="1"/>
</dbReference>
<dbReference type="CDD" id="cd00093">
    <property type="entry name" value="HTH_XRE"/>
    <property type="match status" value="1"/>
</dbReference>
<accession>A0ABV5TQN2</accession>
<dbReference type="SUPFAM" id="SSF64288">
    <property type="entry name" value="Chorismate lyase-like"/>
    <property type="match status" value="1"/>
</dbReference>
<dbReference type="SMART" id="SM00866">
    <property type="entry name" value="UTRA"/>
    <property type="match status" value="1"/>
</dbReference>
<dbReference type="RefSeq" id="WP_386161543.1">
    <property type="nucleotide sequence ID" value="NZ_JBHMBS010000024.1"/>
</dbReference>
<feature type="domain" description="UbiC transcription regulator-associated" evidence="2">
    <location>
        <begin position="163"/>
        <end position="304"/>
    </location>
</feature>
<dbReference type="InterPro" id="IPR028978">
    <property type="entry name" value="Chorismate_lyase_/UTRA_dom_sf"/>
</dbReference>
<feature type="region of interest" description="Disordered" evidence="1">
    <location>
        <begin position="61"/>
        <end position="128"/>
    </location>
</feature>
<feature type="compositionally biased region" description="Low complexity" evidence="1">
    <location>
        <begin position="111"/>
        <end position="128"/>
    </location>
</feature>
<proteinExistence type="predicted"/>
<protein>
    <submittedName>
        <fullName evidence="3">GntR family transcriptional regulator</fullName>
    </submittedName>
</protein>
<dbReference type="InterPro" id="IPR001387">
    <property type="entry name" value="Cro/C1-type_HTH"/>
</dbReference>
<dbReference type="Gene3D" id="3.40.1410.10">
    <property type="entry name" value="Chorismate lyase-like"/>
    <property type="match status" value="1"/>
</dbReference>
<evidence type="ECO:0000259" key="2">
    <source>
        <dbReference type="SMART" id="SM00866"/>
    </source>
</evidence>
<dbReference type="PANTHER" id="PTHR44846">
    <property type="entry name" value="MANNOSYL-D-GLYCERATE TRANSPORT/METABOLISM SYSTEM REPRESSOR MNGR-RELATED"/>
    <property type="match status" value="1"/>
</dbReference>
<feature type="compositionally biased region" description="Basic and acidic residues" evidence="1">
    <location>
        <begin position="79"/>
        <end position="97"/>
    </location>
</feature>
<evidence type="ECO:0000313" key="4">
    <source>
        <dbReference type="Proteomes" id="UP001589610"/>
    </source>
</evidence>
<dbReference type="Proteomes" id="UP001589610">
    <property type="component" value="Unassembled WGS sequence"/>
</dbReference>
<dbReference type="PANTHER" id="PTHR44846:SF17">
    <property type="entry name" value="GNTR-FAMILY TRANSCRIPTIONAL REGULATOR"/>
    <property type="match status" value="1"/>
</dbReference>
<evidence type="ECO:0000313" key="3">
    <source>
        <dbReference type="EMBL" id="MFB9680581.1"/>
    </source>
</evidence>
<reference evidence="3 4" key="1">
    <citation type="submission" date="2024-09" db="EMBL/GenBank/DDBJ databases">
        <authorList>
            <person name="Sun Q."/>
            <person name="Mori K."/>
        </authorList>
    </citation>
    <scope>NUCLEOTIDE SEQUENCE [LARGE SCALE GENOMIC DNA]</scope>
    <source>
        <strain evidence="3 4">JCM 3028</strain>
    </source>
</reference>
<organism evidence="3 4">
    <name type="scientific">Streptosporangium vulgare</name>
    <dbReference type="NCBI Taxonomy" id="46190"/>
    <lineage>
        <taxon>Bacteria</taxon>
        <taxon>Bacillati</taxon>
        <taxon>Actinomycetota</taxon>
        <taxon>Actinomycetes</taxon>
        <taxon>Streptosporangiales</taxon>
        <taxon>Streptosporangiaceae</taxon>
        <taxon>Streptosporangium</taxon>
    </lineage>
</organism>
<keyword evidence="4" id="KW-1185">Reference proteome</keyword>
<dbReference type="InterPro" id="IPR050679">
    <property type="entry name" value="Bact_HTH_transcr_reg"/>
</dbReference>
<evidence type="ECO:0000256" key="1">
    <source>
        <dbReference type="SAM" id="MobiDB-lite"/>
    </source>
</evidence>
<comment type="caution">
    <text evidence="3">The sequence shown here is derived from an EMBL/GenBank/DDBJ whole genome shotgun (WGS) entry which is preliminary data.</text>
</comment>
<dbReference type="InterPro" id="IPR011663">
    <property type="entry name" value="UTRA"/>
</dbReference>
<dbReference type="EMBL" id="JBHMBS010000024">
    <property type="protein sequence ID" value="MFB9680581.1"/>
    <property type="molecule type" value="Genomic_DNA"/>
</dbReference>